<name>A0A9P9IPW4_9PLEO</name>
<keyword evidence="1" id="KW-0732">Signal</keyword>
<accession>A0A9P9IPW4</accession>
<evidence type="ECO:0000313" key="2">
    <source>
        <dbReference type="EMBL" id="KAH7126934.1"/>
    </source>
</evidence>
<dbReference type="Proteomes" id="UP000700596">
    <property type="component" value="Unassembled WGS sequence"/>
</dbReference>
<gene>
    <name evidence="2" type="ORF">B0J11DRAFT_289868</name>
</gene>
<dbReference type="AlphaFoldDB" id="A0A9P9IPW4"/>
<evidence type="ECO:0000256" key="1">
    <source>
        <dbReference type="SAM" id="SignalP"/>
    </source>
</evidence>
<comment type="caution">
    <text evidence="2">The sequence shown here is derived from an EMBL/GenBank/DDBJ whole genome shotgun (WGS) entry which is preliminary data.</text>
</comment>
<feature type="signal peptide" evidence="1">
    <location>
        <begin position="1"/>
        <end position="16"/>
    </location>
</feature>
<feature type="chain" id="PRO_5040187490" evidence="1">
    <location>
        <begin position="17"/>
        <end position="252"/>
    </location>
</feature>
<protein>
    <submittedName>
        <fullName evidence="2">Uncharacterized protein</fullName>
    </submittedName>
</protein>
<keyword evidence="3" id="KW-1185">Reference proteome</keyword>
<reference evidence="2" key="1">
    <citation type="journal article" date="2021" name="Nat. Commun.">
        <title>Genetic determinants of endophytism in the Arabidopsis root mycobiome.</title>
        <authorList>
            <person name="Mesny F."/>
            <person name="Miyauchi S."/>
            <person name="Thiergart T."/>
            <person name="Pickel B."/>
            <person name="Atanasova L."/>
            <person name="Karlsson M."/>
            <person name="Huettel B."/>
            <person name="Barry K.W."/>
            <person name="Haridas S."/>
            <person name="Chen C."/>
            <person name="Bauer D."/>
            <person name="Andreopoulos W."/>
            <person name="Pangilinan J."/>
            <person name="LaButti K."/>
            <person name="Riley R."/>
            <person name="Lipzen A."/>
            <person name="Clum A."/>
            <person name="Drula E."/>
            <person name="Henrissat B."/>
            <person name="Kohler A."/>
            <person name="Grigoriev I.V."/>
            <person name="Martin F.M."/>
            <person name="Hacquard S."/>
        </authorList>
    </citation>
    <scope>NUCLEOTIDE SEQUENCE</scope>
    <source>
        <strain evidence="2">MPI-CAGE-CH-0243</strain>
    </source>
</reference>
<proteinExistence type="predicted"/>
<sequence length="252" mass="27584">MVLNWTGLMFMAPLYTLHDPAEHCPSQASQSGGPRAVRRFGGCPSFRAVCRGVSPSLSLSLSCRAQPPISCISPLRILFSSLPKTATPAGCCSCCTSAARVSFSYLQQSSLFYFILGVWRDSEAHVCARTWSVPRASPRLTSFWACPVVVGGGLFFSHLLVEFPWFRGVGGPSGWFGGWLWDCLGWGAIRCGVKRWDGMGWDKEVGVSWVWGCGLIDGVVWVCLSLCYPGYVGRDFISWGDWGSVLAREGFL</sequence>
<evidence type="ECO:0000313" key="3">
    <source>
        <dbReference type="Proteomes" id="UP000700596"/>
    </source>
</evidence>
<organism evidence="2 3">
    <name type="scientific">Dendryphion nanum</name>
    <dbReference type="NCBI Taxonomy" id="256645"/>
    <lineage>
        <taxon>Eukaryota</taxon>
        <taxon>Fungi</taxon>
        <taxon>Dikarya</taxon>
        <taxon>Ascomycota</taxon>
        <taxon>Pezizomycotina</taxon>
        <taxon>Dothideomycetes</taxon>
        <taxon>Pleosporomycetidae</taxon>
        <taxon>Pleosporales</taxon>
        <taxon>Torulaceae</taxon>
        <taxon>Dendryphion</taxon>
    </lineage>
</organism>
<dbReference type="EMBL" id="JAGMWT010000006">
    <property type="protein sequence ID" value="KAH7126934.1"/>
    <property type="molecule type" value="Genomic_DNA"/>
</dbReference>